<dbReference type="Proteomes" id="UP001597045">
    <property type="component" value="Unassembled WGS sequence"/>
</dbReference>
<dbReference type="EMBL" id="JBHTIS010001104">
    <property type="protein sequence ID" value="MFD1047497.1"/>
    <property type="molecule type" value="Genomic_DNA"/>
</dbReference>
<evidence type="ECO:0000313" key="1">
    <source>
        <dbReference type="EMBL" id="MFD1047497.1"/>
    </source>
</evidence>
<reference evidence="2" key="1">
    <citation type="journal article" date="2019" name="Int. J. Syst. Evol. Microbiol.">
        <title>The Global Catalogue of Microorganisms (GCM) 10K type strain sequencing project: providing services to taxonomists for standard genome sequencing and annotation.</title>
        <authorList>
            <consortium name="The Broad Institute Genomics Platform"/>
            <consortium name="The Broad Institute Genome Sequencing Center for Infectious Disease"/>
            <person name="Wu L."/>
            <person name="Ma J."/>
        </authorList>
    </citation>
    <scope>NUCLEOTIDE SEQUENCE [LARGE SCALE GENOMIC DNA]</scope>
    <source>
        <strain evidence="2">JCM 31486</strain>
    </source>
</reference>
<accession>A0ABW3MC12</accession>
<evidence type="ECO:0000313" key="2">
    <source>
        <dbReference type="Proteomes" id="UP001597045"/>
    </source>
</evidence>
<protein>
    <submittedName>
        <fullName evidence="1">Uncharacterized protein</fullName>
    </submittedName>
</protein>
<gene>
    <name evidence="1" type="ORF">ACFQ1S_19100</name>
</gene>
<proteinExistence type="predicted"/>
<organism evidence="1 2">
    <name type="scientific">Kibdelosporangium lantanae</name>
    <dbReference type="NCBI Taxonomy" id="1497396"/>
    <lineage>
        <taxon>Bacteria</taxon>
        <taxon>Bacillati</taxon>
        <taxon>Actinomycetota</taxon>
        <taxon>Actinomycetes</taxon>
        <taxon>Pseudonocardiales</taxon>
        <taxon>Pseudonocardiaceae</taxon>
        <taxon>Kibdelosporangium</taxon>
    </lineage>
</organism>
<keyword evidence="2" id="KW-1185">Reference proteome</keyword>
<comment type="caution">
    <text evidence="1">The sequence shown here is derived from an EMBL/GenBank/DDBJ whole genome shotgun (WGS) entry which is preliminary data.</text>
</comment>
<name>A0ABW3MC12_9PSEU</name>
<sequence length="76" mass="8897">MTMVFAPHGINTIFHVMEFEWQRGDTDPELVRAWPGLTFDNTRDYVMWGFGSHRRLLPDNIMDLPRPRCDQVSTSS</sequence>